<evidence type="ECO:0000259" key="3">
    <source>
        <dbReference type="PROSITE" id="PS01031"/>
    </source>
</evidence>
<dbReference type="InterPro" id="IPR002068">
    <property type="entry name" value="A-crystallin/Hsp20_dom"/>
</dbReference>
<dbReference type="Proteomes" id="UP000730618">
    <property type="component" value="Unassembled WGS sequence"/>
</dbReference>
<feature type="domain" description="SHSP" evidence="3">
    <location>
        <begin position="36"/>
        <end position="144"/>
    </location>
</feature>
<evidence type="ECO:0000256" key="1">
    <source>
        <dbReference type="PROSITE-ProRule" id="PRU00285"/>
    </source>
</evidence>
<comment type="caution">
    <text evidence="4">The sequence shown here is derived from an EMBL/GenBank/DDBJ whole genome shotgun (WGS) entry which is preliminary data.</text>
</comment>
<reference evidence="4 5" key="1">
    <citation type="submission" date="2021-06" db="EMBL/GenBank/DDBJ databases">
        <authorList>
            <person name="Criscuolo A."/>
        </authorList>
    </citation>
    <scope>NUCLEOTIDE SEQUENCE [LARGE SCALE GENOMIC DNA]</scope>
    <source>
        <strain evidence="5">CIP 111802</strain>
    </source>
</reference>
<sequence length="144" mass="16232">MDMNKLKEWMDFANQCNNGGFWENFMDERALVSTSRTPESPWTPLADMVQTGDATLLIVELPGVRREELDLTITGDSLLIKGVKNHRVRIEEFLLCERHVGAFERAIRLPYPVEAGAVSAKMAEGLLFVRLPLPSSKQSKISIE</sequence>
<name>A0ABM8VH21_9BACL</name>
<evidence type="ECO:0000313" key="5">
    <source>
        <dbReference type="Proteomes" id="UP000730618"/>
    </source>
</evidence>
<accession>A0ABM8VH21</accession>
<comment type="similarity">
    <text evidence="1 2">Belongs to the small heat shock protein (HSP20) family.</text>
</comment>
<keyword evidence="5" id="KW-1185">Reference proteome</keyword>
<dbReference type="CDD" id="cd06464">
    <property type="entry name" value="ACD_sHsps-like"/>
    <property type="match status" value="1"/>
</dbReference>
<proteinExistence type="inferred from homology"/>
<protein>
    <submittedName>
        <fullName evidence="4">Salt stress-responsive protein YocM</fullName>
    </submittedName>
</protein>
<dbReference type="RefSeq" id="WP_218098989.1">
    <property type="nucleotide sequence ID" value="NZ_CAJVCE010000006.1"/>
</dbReference>
<dbReference type="Pfam" id="PF00011">
    <property type="entry name" value="HSP20"/>
    <property type="match status" value="1"/>
</dbReference>
<evidence type="ECO:0000313" key="4">
    <source>
        <dbReference type="EMBL" id="CAG7640574.1"/>
    </source>
</evidence>
<gene>
    <name evidence="4" type="primary">yocM_1</name>
    <name evidence="4" type="ORF">PAECIP111802_02662</name>
</gene>
<dbReference type="InterPro" id="IPR031107">
    <property type="entry name" value="Small_HSP"/>
</dbReference>
<dbReference type="PANTHER" id="PTHR11527">
    <property type="entry name" value="HEAT-SHOCK PROTEIN 20 FAMILY MEMBER"/>
    <property type="match status" value="1"/>
</dbReference>
<evidence type="ECO:0000256" key="2">
    <source>
        <dbReference type="RuleBase" id="RU003616"/>
    </source>
</evidence>
<dbReference type="EMBL" id="CAJVCE010000006">
    <property type="protein sequence ID" value="CAG7640574.1"/>
    <property type="molecule type" value="Genomic_DNA"/>
</dbReference>
<dbReference type="PROSITE" id="PS01031">
    <property type="entry name" value="SHSP"/>
    <property type="match status" value="1"/>
</dbReference>
<organism evidence="4 5">
    <name type="scientific">Paenibacillus allorhizosphaerae</name>
    <dbReference type="NCBI Taxonomy" id="2849866"/>
    <lineage>
        <taxon>Bacteria</taxon>
        <taxon>Bacillati</taxon>
        <taxon>Bacillota</taxon>
        <taxon>Bacilli</taxon>
        <taxon>Bacillales</taxon>
        <taxon>Paenibacillaceae</taxon>
        <taxon>Paenibacillus</taxon>
    </lineage>
</organism>